<dbReference type="PANTHER" id="PTHR24160:SF1">
    <property type="entry name" value="ANKYRIN REPEAT DOMAIN-CONTAINING PROTEIN 53"/>
    <property type="match status" value="1"/>
</dbReference>
<dbReference type="InterPro" id="IPR042335">
    <property type="entry name" value="ANKRD53"/>
</dbReference>
<keyword evidence="4" id="KW-1185">Reference proteome</keyword>
<dbReference type="InterPro" id="IPR036770">
    <property type="entry name" value="Ankyrin_rpt-contain_sf"/>
</dbReference>
<dbReference type="Pfam" id="PF00023">
    <property type="entry name" value="Ank"/>
    <property type="match status" value="1"/>
</dbReference>
<dbReference type="PANTHER" id="PTHR24160">
    <property type="entry name" value="ANKYRIN REPEAT DOMAIN-CONTAINING PROTEIN 53"/>
    <property type="match status" value="1"/>
</dbReference>
<dbReference type="GO" id="GO:1902412">
    <property type="term" value="P:regulation of mitotic cytokinesis"/>
    <property type="evidence" value="ECO:0007669"/>
    <property type="project" value="InterPro"/>
</dbReference>
<keyword evidence="1" id="KW-0040">ANK repeat</keyword>
<dbReference type="PROSITE" id="PS50297">
    <property type="entry name" value="ANK_REP_REGION"/>
    <property type="match status" value="2"/>
</dbReference>
<evidence type="ECO:0000313" key="4">
    <source>
        <dbReference type="Proteomes" id="UP001460270"/>
    </source>
</evidence>
<dbReference type="Proteomes" id="UP001460270">
    <property type="component" value="Unassembled WGS sequence"/>
</dbReference>
<dbReference type="Pfam" id="PF13857">
    <property type="entry name" value="Ank_5"/>
    <property type="match status" value="1"/>
</dbReference>
<dbReference type="SMART" id="SM00248">
    <property type="entry name" value="ANK"/>
    <property type="match status" value="3"/>
</dbReference>
<proteinExistence type="predicted"/>
<dbReference type="InterPro" id="IPR002110">
    <property type="entry name" value="Ankyrin_rpt"/>
</dbReference>
<protein>
    <submittedName>
        <fullName evidence="3">Uncharacterized protein</fullName>
    </submittedName>
</protein>
<dbReference type="PROSITE" id="PS50088">
    <property type="entry name" value="ANK_REPEAT"/>
    <property type="match status" value="3"/>
</dbReference>
<dbReference type="GO" id="GO:0031116">
    <property type="term" value="P:positive regulation of microtubule polymerization"/>
    <property type="evidence" value="ECO:0007669"/>
    <property type="project" value="TreeGrafter"/>
</dbReference>
<feature type="repeat" description="ANK" evidence="1">
    <location>
        <begin position="127"/>
        <end position="159"/>
    </location>
</feature>
<feature type="region of interest" description="Disordered" evidence="2">
    <location>
        <begin position="1"/>
        <end position="38"/>
    </location>
</feature>
<comment type="caution">
    <text evidence="3">The sequence shown here is derived from an EMBL/GenBank/DDBJ whole genome shotgun (WGS) entry which is preliminary data.</text>
</comment>
<dbReference type="EMBL" id="JBBPFD010000010">
    <property type="protein sequence ID" value="KAK7909906.1"/>
    <property type="molecule type" value="Genomic_DNA"/>
</dbReference>
<dbReference type="AlphaFoldDB" id="A0AAW0NZG0"/>
<dbReference type="Gene3D" id="1.25.40.20">
    <property type="entry name" value="Ankyrin repeat-containing domain"/>
    <property type="match status" value="1"/>
</dbReference>
<dbReference type="SUPFAM" id="SSF48403">
    <property type="entry name" value="Ankyrin repeat"/>
    <property type="match status" value="1"/>
</dbReference>
<name>A0AAW0NZG0_9GOBI</name>
<gene>
    <name evidence="3" type="ORF">WMY93_014590</name>
</gene>
<dbReference type="GO" id="GO:0000922">
    <property type="term" value="C:spindle pole"/>
    <property type="evidence" value="ECO:0007669"/>
    <property type="project" value="TreeGrafter"/>
</dbReference>
<accession>A0AAW0NZG0</accession>
<dbReference type="GO" id="GO:0007080">
    <property type="term" value="P:mitotic metaphase chromosome alignment"/>
    <property type="evidence" value="ECO:0007669"/>
    <property type="project" value="TreeGrafter"/>
</dbReference>
<feature type="repeat" description="ANK" evidence="1">
    <location>
        <begin position="90"/>
        <end position="126"/>
    </location>
</feature>
<sequence length="223" mass="24647">MAAVNKSVKQRRGKSKSVRLDASGRAPPAMDVRRDSESSEDFLERLVRTLKVDVQGLSPLHVACLQGHLGSLQHLLESGEWWINSSDDSQGRRPLHMVLSIQSSPQARAGLQYLLEQGADVNLTTDSGQTPLHVAAAQGQIDYAQILLEAGANLFARDHSGLLPLDMARMWNRRKMGRIPALGHFQPKDIEDIPHKACPQGRSISAWTDVAMHLQENLQPGHY</sequence>
<evidence type="ECO:0000256" key="1">
    <source>
        <dbReference type="PROSITE-ProRule" id="PRU00023"/>
    </source>
</evidence>
<feature type="compositionally biased region" description="Basic residues" evidence="2">
    <location>
        <begin position="8"/>
        <end position="17"/>
    </location>
</feature>
<organism evidence="3 4">
    <name type="scientific">Mugilogobius chulae</name>
    <name type="common">yellowstripe goby</name>
    <dbReference type="NCBI Taxonomy" id="88201"/>
    <lineage>
        <taxon>Eukaryota</taxon>
        <taxon>Metazoa</taxon>
        <taxon>Chordata</taxon>
        <taxon>Craniata</taxon>
        <taxon>Vertebrata</taxon>
        <taxon>Euteleostomi</taxon>
        <taxon>Actinopterygii</taxon>
        <taxon>Neopterygii</taxon>
        <taxon>Teleostei</taxon>
        <taxon>Neoteleostei</taxon>
        <taxon>Acanthomorphata</taxon>
        <taxon>Gobiaria</taxon>
        <taxon>Gobiiformes</taxon>
        <taxon>Gobioidei</taxon>
        <taxon>Gobiidae</taxon>
        <taxon>Gobionellinae</taxon>
        <taxon>Mugilogobius</taxon>
    </lineage>
</organism>
<feature type="repeat" description="ANK" evidence="1">
    <location>
        <begin position="55"/>
        <end position="79"/>
    </location>
</feature>
<evidence type="ECO:0000256" key="2">
    <source>
        <dbReference type="SAM" id="MobiDB-lite"/>
    </source>
</evidence>
<dbReference type="GO" id="GO:0060236">
    <property type="term" value="P:regulation of mitotic spindle organization"/>
    <property type="evidence" value="ECO:0007669"/>
    <property type="project" value="TreeGrafter"/>
</dbReference>
<evidence type="ECO:0000313" key="3">
    <source>
        <dbReference type="EMBL" id="KAK7909906.1"/>
    </source>
</evidence>
<reference evidence="4" key="1">
    <citation type="submission" date="2024-04" db="EMBL/GenBank/DDBJ databases">
        <title>Salinicola lusitanus LLJ914,a marine bacterium isolated from the Okinawa Trough.</title>
        <authorList>
            <person name="Li J."/>
        </authorList>
    </citation>
    <scope>NUCLEOTIDE SEQUENCE [LARGE SCALE GENOMIC DNA]</scope>
</reference>
<dbReference type="PRINTS" id="PR01415">
    <property type="entry name" value="ANKYRIN"/>
</dbReference>